<name>A0A974VXZ9_9NOCA</name>
<reference evidence="2 3" key="1">
    <citation type="journal article" date="2021" name="Microbiol. Resour. Announc.">
        <title>Complete Genome Sequences of Two Rhodococcus sp. Strains with Large and Linear Chromosomes, Isolated from Apple Rhizosphere.</title>
        <authorList>
            <person name="Benning S."/>
            <person name="Brugnone N."/>
            <person name="Siani R."/>
            <person name="Kublik S."/>
            <person name="Schloter M."/>
            <person name="Rad V."/>
        </authorList>
    </citation>
    <scope>NUCLEOTIDE SEQUENCE [LARGE SCALE GENOMIC DNA]</scope>
    <source>
        <strain evidence="2 3">R79</strain>
    </source>
</reference>
<evidence type="ECO:0000313" key="2">
    <source>
        <dbReference type="EMBL" id="QSE87703.1"/>
    </source>
</evidence>
<organism evidence="2 3">
    <name type="scientific">Rhodococcus pseudokoreensis</name>
    <dbReference type="NCBI Taxonomy" id="2811421"/>
    <lineage>
        <taxon>Bacteria</taxon>
        <taxon>Bacillati</taxon>
        <taxon>Actinomycetota</taxon>
        <taxon>Actinomycetes</taxon>
        <taxon>Mycobacteriales</taxon>
        <taxon>Nocardiaceae</taxon>
        <taxon>Rhodococcus</taxon>
    </lineage>
</organism>
<dbReference type="RefSeq" id="WP_206004480.1">
    <property type="nucleotide sequence ID" value="NZ_CP070615.1"/>
</dbReference>
<keyword evidence="2" id="KW-0614">Plasmid</keyword>
<accession>A0A974VXZ9</accession>
<protein>
    <submittedName>
        <fullName evidence="2">Uncharacterized protein</fullName>
    </submittedName>
</protein>
<dbReference type="EMBL" id="CP070615">
    <property type="protein sequence ID" value="QSE87703.1"/>
    <property type="molecule type" value="Genomic_DNA"/>
</dbReference>
<keyword evidence="3" id="KW-1185">Reference proteome</keyword>
<proteinExistence type="predicted"/>
<feature type="region of interest" description="Disordered" evidence="1">
    <location>
        <begin position="52"/>
        <end position="87"/>
    </location>
</feature>
<dbReference type="Proteomes" id="UP000662986">
    <property type="component" value="Plasmid unnamed4"/>
</dbReference>
<gene>
    <name evidence="2" type="ORF">JWS13_03390</name>
</gene>
<reference evidence="2 3" key="2">
    <citation type="journal article" date="2022" name="Arch. Microbiol.">
        <title>Rhodococcus pseudokoreensis sp. nov. isolated from the rhizosphere of young M26 apple rootstocks.</title>
        <authorList>
            <person name="Kampfer P."/>
            <person name="Glaeser S.P."/>
            <person name="Blom J."/>
            <person name="Wolf J."/>
            <person name="Benning S."/>
            <person name="Schloter M."/>
            <person name="Neumann-Schaal M."/>
        </authorList>
    </citation>
    <scope>NUCLEOTIDE SEQUENCE [LARGE SCALE GENOMIC DNA]</scope>
    <source>
        <strain evidence="2 3">R79</strain>
    </source>
</reference>
<evidence type="ECO:0000313" key="3">
    <source>
        <dbReference type="Proteomes" id="UP000662986"/>
    </source>
</evidence>
<geneLocation type="plasmid" evidence="2 3">
    <name>unnamed4</name>
</geneLocation>
<sequence length="87" mass="9089">MSTWVAALIAAAALTATYFCCIRPMRRGTRGMSAAPPSTSRQVADLREELQALGRQKSAADDAAQTRRRGTSGAPTPPRGQDGGVDG</sequence>
<evidence type="ECO:0000256" key="1">
    <source>
        <dbReference type="SAM" id="MobiDB-lite"/>
    </source>
</evidence>